<evidence type="ECO:0000313" key="4">
    <source>
        <dbReference type="EMBL" id="OUL56945.1"/>
    </source>
</evidence>
<dbReference type="PANTHER" id="PTHR43736:SF2">
    <property type="entry name" value="MUTT_NUDIX FAMILY PROTEIN"/>
    <property type="match status" value="1"/>
</dbReference>
<reference evidence="4 5" key="1">
    <citation type="submission" date="2017-02" db="EMBL/GenBank/DDBJ databases">
        <title>Pseudoalteromonas ulvae TC14 Genome.</title>
        <authorList>
            <person name="Molmeret M."/>
        </authorList>
    </citation>
    <scope>NUCLEOTIDE SEQUENCE [LARGE SCALE GENOMIC DNA]</scope>
    <source>
        <strain evidence="4">TC14</strain>
    </source>
</reference>
<gene>
    <name evidence="4" type="ORF">B1199_16400</name>
</gene>
<dbReference type="EMBL" id="MWPV01000005">
    <property type="protein sequence ID" value="OUL56945.1"/>
    <property type="molecule type" value="Genomic_DNA"/>
</dbReference>
<organism evidence="4 5">
    <name type="scientific">Pseudoalteromonas ulvae</name>
    <dbReference type="NCBI Taxonomy" id="107327"/>
    <lineage>
        <taxon>Bacteria</taxon>
        <taxon>Pseudomonadati</taxon>
        <taxon>Pseudomonadota</taxon>
        <taxon>Gammaproteobacteria</taxon>
        <taxon>Alteromonadales</taxon>
        <taxon>Pseudoalteromonadaceae</taxon>
        <taxon>Pseudoalteromonas</taxon>
    </lineage>
</organism>
<sequence>MHKPHVTVAAVVQHQDKYLFVLEKDKTTNQRVINQPAGHLEQNETLIEACQRELLEETGLHLQPESFIGTYRYRAPNGIDYLRFCFYFQVDTLDHPLAPQDSDIEQALWLTKNELHHYTLRSPLVLQCLTDSEQRPRMSLEYICG</sequence>
<dbReference type="AlphaFoldDB" id="A0A244CMY3"/>
<keyword evidence="5" id="KW-1185">Reference proteome</keyword>
<dbReference type="InterPro" id="IPR020084">
    <property type="entry name" value="NUDIX_hydrolase_CS"/>
</dbReference>
<dbReference type="GO" id="GO:0016787">
    <property type="term" value="F:hydrolase activity"/>
    <property type="evidence" value="ECO:0007669"/>
    <property type="project" value="UniProtKB-KW"/>
</dbReference>
<dbReference type="Pfam" id="PF00293">
    <property type="entry name" value="NUDIX"/>
    <property type="match status" value="1"/>
</dbReference>
<dbReference type="Proteomes" id="UP000194841">
    <property type="component" value="Unassembled WGS sequence"/>
</dbReference>
<evidence type="ECO:0000256" key="2">
    <source>
        <dbReference type="ARBA" id="ARBA00022801"/>
    </source>
</evidence>
<accession>A0A244CMY3</accession>
<evidence type="ECO:0000313" key="5">
    <source>
        <dbReference type="Proteomes" id="UP000194841"/>
    </source>
</evidence>
<comment type="caution">
    <text evidence="4">The sequence shown here is derived from an EMBL/GenBank/DDBJ whole genome shotgun (WGS) entry which is preliminary data.</text>
</comment>
<dbReference type="InterPro" id="IPR000086">
    <property type="entry name" value="NUDIX_hydrolase_dom"/>
</dbReference>
<comment type="cofactor">
    <cofactor evidence="1">
        <name>Mg(2+)</name>
        <dbReference type="ChEBI" id="CHEBI:18420"/>
    </cofactor>
</comment>
<evidence type="ECO:0000256" key="1">
    <source>
        <dbReference type="ARBA" id="ARBA00001946"/>
    </source>
</evidence>
<dbReference type="InterPro" id="IPR015797">
    <property type="entry name" value="NUDIX_hydrolase-like_dom_sf"/>
</dbReference>
<dbReference type="PROSITE" id="PS00893">
    <property type="entry name" value="NUDIX_BOX"/>
    <property type="match status" value="1"/>
</dbReference>
<proteinExistence type="predicted"/>
<dbReference type="PROSITE" id="PS51462">
    <property type="entry name" value="NUDIX"/>
    <property type="match status" value="1"/>
</dbReference>
<dbReference type="SUPFAM" id="SSF55811">
    <property type="entry name" value="Nudix"/>
    <property type="match status" value="1"/>
</dbReference>
<dbReference type="RefSeq" id="WP_086745198.1">
    <property type="nucleotide sequence ID" value="NZ_MWPV01000005.1"/>
</dbReference>
<name>A0A244CMY3_PSEDV</name>
<keyword evidence="2 4" id="KW-0378">Hydrolase</keyword>
<dbReference type="PANTHER" id="PTHR43736">
    <property type="entry name" value="ADP-RIBOSE PYROPHOSPHATASE"/>
    <property type="match status" value="1"/>
</dbReference>
<dbReference type="Gene3D" id="3.90.79.10">
    <property type="entry name" value="Nucleoside Triphosphate Pyrophosphohydrolase"/>
    <property type="match status" value="1"/>
</dbReference>
<protein>
    <submittedName>
        <fullName evidence="4">NUDIX hydrolase</fullName>
    </submittedName>
</protein>
<evidence type="ECO:0000259" key="3">
    <source>
        <dbReference type="PROSITE" id="PS51462"/>
    </source>
</evidence>
<dbReference type="OrthoDB" id="8594221at2"/>
<feature type="domain" description="Nudix hydrolase" evidence="3">
    <location>
        <begin position="3"/>
        <end position="143"/>
    </location>
</feature>